<organism evidence="5 6">
    <name type="scientific">Dimargaris verticillata</name>
    <dbReference type="NCBI Taxonomy" id="2761393"/>
    <lineage>
        <taxon>Eukaryota</taxon>
        <taxon>Fungi</taxon>
        <taxon>Fungi incertae sedis</taxon>
        <taxon>Zoopagomycota</taxon>
        <taxon>Kickxellomycotina</taxon>
        <taxon>Dimargaritomycetes</taxon>
        <taxon>Dimargaritales</taxon>
        <taxon>Dimargaritaceae</taxon>
        <taxon>Dimargaris</taxon>
    </lineage>
</organism>
<keyword evidence="3" id="KW-0175">Coiled coil</keyword>
<gene>
    <name evidence="5" type="ORF">H4R34_003234</name>
</gene>
<dbReference type="GO" id="GO:0046872">
    <property type="term" value="F:metal ion binding"/>
    <property type="evidence" value="ECO:0007669"/>
    <property type="project" value="UniProtKB-KW"/>
</dbReference>
<dbReference type="PROSITE" id="PS00444">
    <property type="entry name" value="POLYPRENYL_SYNTHASE_2"/>
    <property type="match status" value="1"/>
</dbReference>
<dbReference type="InterPro" id="IPR000092">
    <property type="entry name" value="Polyprenyl_synt"/>
</dbReference>
<keyword evidence="1" id="KW-0479">Metal-binding</keyword>
<evidence type="ECO:0000313" key="5">
    <source>
        <dbReference type="EMBL" id="KAJ1978353.1"/>
    </source>
</evidence>
<name>A0A9W8B182_9FUNG</name>
<dbReference type="GO" id="GO:0008299">
    <property type="term" value="P:isoprenoid biosynthetic process"/>
    <property type="evidence" value="ECO:0007669"/>
    <property type="project" value="InterPro"/>
</dbReference>
<dbReference type="GO" id="GO:0004659">
    <property type="term" value="F:prenyltransferase activity"/>
    <property type="evidence" value="ECO:0007669"/>
    <property type="project" value="InterPro"/>
</dbReference>
<keyword evidence="6" id="KW-1185">Reference proteome</keyword>
<keyword evidence="2" id="KW-0460">Magnesium</keyword>
<dbReference type="PANTHER" id="PTHR12001:SF44">
    <property type="entry name" value="GERANYLGERANYL PYROPHOSPHATE SYNTHASE"/>
    <property type="match status" value="1"/>
</dbReference>
<proteinExistence type="predicted"/>
<dbReference type="SFLD" id="SFLDS00005">
    <property type="entry name" value="Isoprenoid_Synthase_Type_I"/>
    <property type="match status" value="1"/>
</dbReference>
<dbReference type="CDD" id="cd00685">
    <property type="entry name" value="Trans_IPPS_HT"/>
    <property type="match status" value="1"/>
</dbReference>
<reference evidence="5" key="1">
    <citation type="submission" date="2022-07" db="EMBL/GenBank/DDBJ databases">
        <title>Phylogenomic reconstructions and comparative analyses of Kickxellomycotina fungi.</title>
        <authorList>
            <person name="Reynolds N.K."/>
            <person name="Stajich J.E."/>
            <person name="Barry K."/>
            <person name="Grigoriev I.V."/>
            <person name="Crous P."/>
            <person name="Smith M.E."/>
        </authorList>
    </citation>
    <scope>NUCLEOTIDE SEQUENCE</scope>
    <source>
        <strain evidence="5">RSA 567</strain>
    </source>
</reference>
<protein>
    <recommendedName>
        <fullName evidence="7">Geranylgeranyl pyrophosphate synthase</fullName>
    </recommendedName>
</protein>
<evidence type="ECO:0008006" key="7">
    <source>
        <dbReference type="Google" id="ProtNLM"/>
    </source>
</evidence>
<dbReference type="InterPro" id="IPR008949">
    <property type="entry name" value="Isoprenoid_synthase_dom_sf"/>
</dbReference>
<evidence type="ECO:0000313" key="6">
    <source>
        <dbReference type="Proteomes" id="UP001151582"/>
    </source>
</evidence>
<dbReference type="OrthoDB" id="6921389at2759"/>
<dbReference type="SFLD" id="SFLDG01017">
    <property type="entry name" value="Polyprenyl_Transferase_Like"/>
    <property type="match status" value="1"/>
</dbReference>
<dbReference type="EMBL" id="JANBQB010000282">
    <property type="protein sequence ID" value="KAJ1978353.1"/>
    <property type="molecule type" value="Genomic_DNA"/>
</dbReference>
<dbReference type="PROSITE" id="PS00723">
    <property type="entry name" value="POLYPRENYL_SYNTHASE_1"/>
    <property type="match status" value="1"/>
</dbReference>
<dbReference type="Pfam" id="PF00348">
    <property type="entry name" value="polyprenyl_synt"/>
    <property type="match status" value="1"/>
</dbReference>
<evidence type="ECO:0000256" key="4">
    <source>
        <dbReference type="SAM" id="MobiDB-lite"/>
    </source>
</evidence>
<dbReference type="Gene3D" id="1.10.600.10">
    <property type="entry name" value="Farnesyl Diphosphate Synthase"/>
    <property type="match status" value="1"/>
</dbReference>
<dbReference type="SUPFAM" id="SSF48576">
    <property type="entry name" value="Terpenoid synthases"/>
    <property type="match status" value="1"/>
</dbReference>
<evidence type="ECO:0000256" key="3">
    <source>
        <dbReference type="SAM" id="Coils"/>
    </source>
</evidence>
<accession>A0A9W8B182</accession>
<dbReference type="PANTHER" id="PTHR12001">
    <property type="entry name" value="GERANYLGERANYL PYROPHOSPHATE SYNTHASE"/>
    <property type="match status" value="1"/>
</dbReference>
<dbReference type="AlphaFoldDB" id="A0A9W8B182"/>
<sequence>MDGAQTPASDPSEHQFDVLLEPFEYLATHPGKRFRASLINAFNHWLNVPQPALDTITTVIEMLHTASLLIDDVEDDSDLRRGIPVAHKIFGAPATINSANYVYFLALQKVGHMNRPDLVQVFTEELIRLHQGQGMEIYWRDNLVCPTQDQYLAMIRNKTGGLLRLAVKLMQRCSTVTTDFVPLVDHLGVYFQVRDDYMNLRSTQYSTNKGYCEDIQEGKYSFPVIHSILADASNHQLTSILKQRTADADVKKYALKIMDRTGSFAFTLEYLHQCERTIRQDIQSLGQNVLLEKDLFKVNDTPGPGAYDPVYSPENKYRRYGFLKKSERFQNGKPPPGGDVSSRMRSAGLRDPKRLLAAHRGQRSSSTQRQNSSTAKEKREIDSLQDQTRALLDELDVGRQREAQLQDELASAQESYRQHSRKSQQERDRLCDENRKLKNEAKLRFFIEQETETNYIYRHNTLHHRLAQLESQLAERETELTTLVATRQAELASHEATIQRLNAHIANRNQDLTQANRAKDQIRAKAQNEKMALESELAQLRMQVTNLAADDSARLEELKQLRREWDAEREQLVHERNNQRELIGDLEQQLEAARTRETELTAEGMHVQQELADLHADLQAFESTQQELERQLQAERAEYRNQLEKVGSAQSETIAQAEADQRQFDHDRRQWKTLQSDLQTTINGLEAQVATSQRAESRHRDEIAALEDSCRQLETQLNRTKEAAAEQQADTQQRHTQNLTQLRQSHKVDLDAVHERYQVQVQALERQLNAAQQQAQSQVQRVEATSKQLQSSLHDANEDREAQLEALGIARAKIQTLRTERDEAKQELHLMQDRLSQLQRVHDDDRARIHRHNGMVEDLQLQITTTTRERAQLQQQLKEAESARQADDDALKHQHQYIQELEQSLQVKDQTLQDLRKKQLAVKMTCSTKADLKPLHNQIYQLEQQVLLYEQELKDVQAKAEEEYLALQREKRQLNDTAEDYQIQFESLTSLVEDLRAQAMEADSSRDQMALELEAQVQFLRKNFVLAYEELSKAQGVNAELAGHHNVKQKIRYISQLKDENQRLKRDKLSLEKTRDSLRLRIMHLERDLEAYQAIGISGRQLIQSRVERAYRSKHGTGAPSMAAEHRNSIAVRSELNIDDKENCTLGQPLPRQTPHRSMIGNTILTRSASTQNPPTNPRKRGAAAAASPLVSRPVKKANLGVDSLKSVTTPRAPLRGNTSLMRCHPKTAKCTSKKLGTQINYFNSLSAMKPNRAQSSPSEQVRQLDWDV</sequence>
<evidence type="ECO:0000256" key="2">
    <source>
        <dbReference type="ARBA" id="ARBA00022842"/>
    </source>
</evidence>
<feature type="region of interest" description="Disordered" evidence="4">
    <location>
        <begin position="1166"/>
        <end position="1189"/>
    </location>
</feature>
<feature type="coiled-coil region" evidence="3">
    <location>
        <begin position="696"/>
        <end position="998"/>
    </location>
</feature>
<feature type="compositionally biased region" description="Low complexity" evidence="4">
    <location>
        <begin position="363"/>
        <end position="374"/>
    </location>
</feature>
<feature type="coiled-coil region" evidence="3">
    <location>
        <begin position="1047"/>
        <end position="1095"/>
    </location>
</feature>
<dbReference type="InterPro" id="IPR033749">
    <property type="entry name" value="Polyprenyl_synt_CS"/>
</dbReference>
<evidence type="ECO:0000256" key="1">
    <source>
        <dbReference type="ARBA" id="ARBA00022723"/>
    </source>
</evidence>
<comment type="caution">
    <text evidence="5">The sequence shown here is derived from an EMBL/GenBank/DDBJ whole genome shotgun (WGS) entry which is preliminary data.</text>
</comment>
<feature type="region of interest" description="Disordered" evidence="4">
    <location>
        <begin position="403"/>
        <end position="430"/>
    </location>
</feature>
<feature type="region of interest" description="Disordered" evidence="4">
    <location>
        <begin position="323"/>
        <end position="385"/>
    </location>
</feature>
<dbReference type="Proteomes" id="UP001151582">
    <property type="component" value="Unassembled WGS sequence"/>
</dbReference>